<dbReference type="Pfam" id="PF04977">
    <property type="entry name" value="DivIC"/>
    <property type="match status" value="1"/>
</dbReference>
<dbReference type="Proteomes" id="UP000254924">
    <property type="component" value="Unassembled WGS sequence"/>
</dbReference>
<keyword evidence="2" id="KW-0472">Membrane</keyword>
<dbReference type="PANTHER" id="PTHR40027">
    <property type="entry name" value="CELL DIVISION PROTEIN DIVIC"/>
    <property type="match status" value="1"/>
</dbReference>
<keyword evidence="3" id="KW-0132">Cell division</keyword>
<dbReference type="EMBL" id="UHFN01000007">
    <property type="protein sequence ID" value="SUN59335.1"/>
    <property type="molecule type" value="Genomic_DNA"/>
</dbReference>
<keyword evidence="3" id="KW-0131">Cell cycle</keyword>
<dbReference type="InterPro" id="IPR007060">
    <property type="entry name" value="FtsL/DivIC"/>
</dbReference>
<reference evidence="3 4" key="1">
    <citation type="submission" date="2018-06" db="EMBL/GenBank/DDBJ databases">
        <authorList>
            <consortium name="Pathogen Informatics"/>
            <person name="Doyle S."/>
        </authorList>
    </citation>
    <scope>NUCLEOTIDE SEQUENCE [LARGE SCALE GENOMIC DNA]</scope>
    <source>
        <strain evidence="3 4">NCTC12224</strain>
    </source>
</reference>
<gene>
    <name evidence="3" type="ORF">NCTC12224_00289</name>
</gene>
<dbReference type="OrthoDB" id="2242646at2"/>
<proteinExistence type="predicted"/>
<dbReference type="AlphaFoldDB" id="A0A380K432"/>
<accession>A0A380K432</accession>
<feature type="transmembrane region" description="Helical" evidence="2">
    <location>
        <begin position="34"/>
        <end position="54"/>
    </location>
</feature>
<evidence type="ECO:0000313" key="3">
    <source>
        <dbReference type="EMBL" id="SUN59335.1"/>
    </source>
</evidence>
<keyword evidence="2" id="KW-0812">Transmembrane</keyword>
<sequence>MSKKNIVQLNNQYIQDENQKTRYEEAEASKRHRLMGIIMLFVILLFILPTFNLVESYRSIQSNKKEIAKLNKEYKALSEKTTKEQALAKSLQDTTYIEKYARAKYYLSKDGETIYLVPGLLPK</sequence>
<organism evidence="3 4">
    <name type="scientific">Streptococcus hyointestinalis</name>
    <dbReference type="NCBI Taxonomy" id="1337"/>
    <lineage>
        <taxon>Bacteria</taxon>
        <taxon>Bacillati</taxon>
        <taxon>Bacillota</taxon>
        <taxon>Bacilli</taxon>
        <taxon>Lactobacillales</taxon>
        <taxon>Streptococcaceae</taxon>
        <taxon>Streptococcus</taxon>
    </lineage>
</organism>
<keyword evidence="2" id="KW-1133">Transmembrane helix</keyword>
<evidence type="ECO:0000256" key="2">
    <source>
        <dbReference type="SAM" id="Phobius"/>
    </source>
</evidence>
<dbReference type="PANTHER" id="PTHR40027:SF1">
    <property type="entry name" value="CELL DIVISION PROTEIN DIVIC"/>
    <property type="match status" value="1"/>
</dbReference>
<protein>
    <submittedName>
        <fullName evidence="3">Cell division protein DivIC (FtsB), stabilizes FtsL against RasP cleavage</fullName>
    </submittedName>
</protein>
<evidence type="ECO:0000256" key="1">
    <source>
        <dbReference type="SAM" id="Coils"/>
    </source>
</evidence>
<dbReference type="GO" id="GO:0051301">
    <property type="term" value="P:cell division"/>
    <property type="evidence" value="ECO:0007669"/>
    <property type="project" value="UniProtKB-KW"/>
</dbReference>
<dbReference type="GeneID" id="78355764"/>
<keyword evidence="4" id="KW-1185">Reference proteome</keyword>
<evidence type="ECO:0000313" key="4">
    <source>
        <dbReference type="Proteomes" id="UP000254924"/>
    </source>
</evidence>
<dbReference type="InterPro" id="IPR039076">
    <property type="entry name" value="DivIC"/>
</dbReference>
<keyword evidence="1" id="KW-0175">Coiled coil</keyword>
<dbReference type="RefSeq" id="WP_115267942.1">
    <property type="nucleotide sequence ID" value="NZ_CP185251.1"/>
</dbReference>
<feature type="coiled-coil region" evidence="1">
    <location>
        <begin position="60"/>
        <end position="87"/>
    </location>
</feature>
<name>A0A380K432_9STRE</name>